<organism evidence="1">
    <name type="scientific">Streptomyces sp. NBC_00008</name>
    <dbReference type="NCBI Taxonomy" id="2903610"/>
    <lineage>
        <taxon>Bacteria</taxon>
        <taxon>Bacillati</taxon>
        <taxon>Actinomycetota</taxon>
        <taxon>Actinomycetes</taxon>
        <taxon>Kitasatosporales</taxon>
        <taxon>Streptomycetaceae</taxon>
        <taxon>Streptomyces</taxon>
    </lineage>
</organism>
<evidence type="ECO:0000313" key="1">
    <source>
        <dbReference type="EMBL" id="WTW69952.1"/>
    </source>
</evidence>
<dbReference type="EMBL" id="CP108313">
    <property type="protein sequence ID" value="WTW69952.1"/>
    <property type="molecule type" value="Genomic_DNA"/>
</dbReference>
<name>A0AAU2VTW8_9ACTN</name>
<proteinExistence type="predicted"/>
<sequence>MLLDALAPAVAELADQVTITVSEDGHVSAVWGEENLTGNSLKVSSELSALLYKSAHARLDHNKALAPRTFADPEFDSTFHTAVGDKTTRREVNVVEEGREATIVALDNVRITVPPESLSHGGGKTYLRLSWARPSLSPGFFFLTSCETPMPRRTGGLLRLYAHVAEPDHAPALLAQTATYLEGRRLPWQAKASSSRELYPRTDAVVVYLPRVSWNAARELAQVLETAAISRRAPPPSPTP</sequence>
<gene>
    <name evidence="1" type="ORF">OG398_17545</name>
</gene>
<protein>
    <submittedName>
        <fullName evidence="1">T3SS effector HopA1 family protein</fullName>
    </submittedName>
</protein>
<dbReference type="AlphaFoldDB" id="A0AAU2VTW8"/>
<dbReference type="InterPro" id="IPR040871">
    <property type="entry name" value="HopA1"/>
</dbReference>
<accession>A0AAU2VTW8</accession>
<reference evidence="1" key="1">
    <citation type="submission" date="2022-10" db="EMBL/GenBank/DDBJ databases">
        <title>The complete genomes of actinobacterial strains from the NBC collection.</title>
        <authorList>
            <person name="Joergensen T.S."/>
            <person name="Alvarez Arevalo M."/>
            <person name="Sterndorff E.B."/>
            <person name="Faurdal D."/>
            <person name="Vuksanovic O."/>
            <person name="Mourched A.-S."/>
            <person name="Charusanti P."/>
            <person name="Shaw S."/>
            <person name="Blin K."/>
            <person name="Weber T."/>
        </authorList>
    </citation>
    <scope>NUCLEOTIDE SEQUENCE</scope>
    <source>
        <strain evidence="1">NBC_00008</strain>
    </source>
</reference>
<dbReference type="Pfam" id="PF17914">
    <property type="entry name" value="HopA1"/>
    <property type="match status" value="1"/>
</dbReference>